<evidence type="ECO:0000313" key="2">
    <source>
        <dbReference type="EMBL" id="KFF10304.1"/>
    </source>
</evidence>
<dbReference type="RefSeq" id="WP_034715180.1">
    <property type="nucleotide sequence ID" value="NZ_JPRH01000012.1"/>
</dbReference>
<accession>A0A086A0U0</accession>
<evidence type="ECO:0000256" key="1">
    <source>
        <dbReference type="SAM" id="Phobius"/>
    </source>
</evidence>
<feature type="transmembrane region" description="Helical" evidence="1">
    <location>
        <begin position="74"/>
        <end position="92"/>
    </location>
</feature>
<dbReference type="eggNOG" id="ENOG50311B5">
    <property type="taxonomic scope" value="Bacteria"/>
</dbReference>
<evidence type="ECO:0000313" key="3">
    <source>
        <dbReference type="Proteomes" id="UP000028705"/>
    </source>
</evidence>
<dbReference type="STRING" id="445961.IW15_21320"/>
<dbReference type="OrthoDB" id="1260524at2"/>
<feature type="transmembrane region" description="Helical" evidence="1">
    <location>
        <begin position="104"/>
        <end position="126"/>
    </location>
</feature>
<dbReference type="Proteomes" id="UP000028705">
    <property type="component" value="Unassembled WGS sequence"/>
</dbReference>
<dbReference type="AlphaFoldDB" id="A0A086A0U0"/>
<feature type="transmembrane region" description="Helical" evidence="1">
    <location>
        <begin position="39"/>
        <end position="62"/>
    </location>
</feature>
<dbReference type="EMBL" id="JPRH01000012">
    <property type="protein sequence ID" value="KFF10304.1"/>
    <property type="molecule type" value="Genomic_DNA"/>
</dbReference>
<keyword evidence="1" id="KW-0472">Membrane</keyword>
<name>A0A086A0U0_9FLAO</name>
<organism evidence="2 3">
    <name type="scientific">Chryseobacterium soli</name>
    <dbReference type="NCBI Taxonomy" id="445961"/>
    <lineage>
        <taxon>Bacteria</taxon>
        <taxon>Pseudomonadati</taxon>
        <taxon>Bacteroidota</taxon>
        <taxon>Flavobacteriia</taxon>
        <taxon>Flavobacteriales</taxon>
        <taxon>Weeksellaceae</taxon>
        <taxon>Chryseobacterium group</taxon>
        <taxon>Chryseobacterium</taxon>
    </lineage>
</organism>
<keyword evidence="3" id="KW-1185">Reference proteome</keyword>
<sequence length="136" mass="15435">MKNILLKTILVFVVMTIFNTGFVDETVKFLELPGGDFGMLSLSILIGCLIVSVVGLITVFIFKQQYHSLWKIALLFEVLYLLMLILSGTNPFTYFVEHTNPKLLNVFLCVNSIGVFLIMVLFDLVYSKVMRSKSKN</sequence>
<protein>
    <submittedName>
        <fullName evidence="2">Uncharacterized protein</fullName>
    </submittedName>
</protein>
<keyword evidence="1" id="KW-0812">Transmembrane</keyword>
<keyword evidence="1" id="KW-1133">Transmembrane helix</keyword>
<gene>
    <name evidence="2" type="ORF">IW15_21320</name>
</gene>
<comment type="caution">
    <text evidence="2">The sequence shown here is derived from an EMBL/GenBank/DDBJ whole genome shotgun (WGS) entry which is preliminary data.</text>
</comment>
<proteinExistence type="predicted"/>
<reference evidence="2 3" key="1">
    <citation type="submission" date="2014-07" db="EMBL/GenBank/DDBJ databases">
        <title>Genome of Chryseobacterium soli DSM 19298.</title>
        <authorList>
            <person name="Stropko S.J."/>
            <person name="Pipes S.E."/>
            <person name="Newman J."/>
        </authorList>
    </citation>
    <scope>NUCLEOTIDE SEQUENCE [LARGE SCALE GENOMIC DNA]</scope>
    <source>
        <strain evidence="2 3">DSM 19298</strain>
    </source>
</reference>